<organism evidence="1 2">
    <name type="scientific">Trichonephila inaurata madagascariensis</name>
    <dbReference type="NCBI Taxonomy" id="2747483"/>
    <lineage>
        <taxon>Eukaryota</taxon>
        <taxon>Metazoa</taxon>
        <taxon>Ecdysozoa</taxon>
        <taxon>Arthropoda</taxon>
        <taxon>Chelicerata</taxon>
        <taxon>Arachnida</taxon>
        <taxon>Araneae</taxon>
        <taxon>Araneomorphae</taxon>
        <taxon>Entelegynae</taxon>
        <taxon>Araneoidea</taxon>
        <taxon>Nephilidae</taxon>
        <taxon>Trichonephila</taxon>
        <taxon>Trichonephila inaurata</taxon>
    </lineage>
</organism>
<proteinExistence type="predicted"/>
<name>A0A8X6Y0V6_9ARAC</name>
<accession>A0A8X6Y0V6</accession>
<dbReference type="Proteomes" id="UP000886998">
    <property type="component" value="Unassembled WGS sequence"/>
</dbReference>
<evidence type="ECO:0000313" key="1">
    <source>
        <dbReference type="EMBL" id="GFY63608.1"/>
    </source>
</evidence>
<comment type="caution">
    <text evidence="1">The sequence shown here is derived from an EMBL/GenBank/DDBJ whole genome shotgun (WGS) entry which is preliminary data.</text>
</comment>
<reference evidence="1" key="1">
    <citation type="submission" date="2020-08" db="EMBL/GenBank/DDBJ databases">
        <title>Multicomponent nature underlies the extraordinary mechanical properties of spider dragline silk.</title>
        <authorList>
            <person name="Kono N."/>
            <person name="Nakamura H."/>
            <person name="Mori M."/>
            <person name="Yoshida Y."/>
            <person name="Ohtoshi R."/>
            <person name="Malay A.D."/>
            <person name="Moran D.A.P."/>
            <person name="Tomita M."/>
            <person name="Numata K."/>
            <person name="Arakawa K."/>
        </authorList>
    </citation>
    <scope>NUCLEOTIDE SEQUENCE</scope>
</reference>
<evidence type="ECO:0000313" key="2">
    <source>
        <dbReference type="Proteomes" id="UP000886998"/>
    </source>
</evidence>
<sequence length="79" mass="9523">MEKMECPFMKDGRYFNGIEWGSEYPYKRSRILLVEWKEKTNRNYGHLEMERGDTLNVMKSGSRMCWIHTEELSLDAKKL</sequence>
<keyword evidence="2" id="KW-1185">Reference proteome</keyword>
<protein>
    <submittedName>
        <fullName evidence="1">Uncharacterized protein</fullName>
    </submittedName>
</protein>
<dbReference type="AlphaFoldDB" id="A0A8X6Y0V6"/>
<dbReference type="EMBL" id="BMAV01014862">
    <property type="protein sequence ID" value="GFY63608.1"/>
    <property type="molecule type" value="Genomic_DNA"/>
</dbReference>
<gene>
    <name evidence="1" type="ORF">TNIN_259621</name>
</gene>